<protein>
    <submittedName>
        <fullName evidence="4">PHB domain-containing protein</fullName>
    </submittedName>
</protein>
<evidence type="ECO:0000313" key="4">
    <source>
        <dbReference type="WBParaSite" id="ACOC_0001260901-mRNA-1"/>
    </source>
</evidence>
<accession>A0A0R3Q0X2</accession>
<dbReference type="AlphaFoldDB" id="A0A0R3Q0X2"/>
<reference evidence="4" key="1">
    <citation type="submission" date="2017-02" db="UniProtKB">
        <authorList>
            <consortium name="WormBaseParasite"/>
        </authorList>
    </citation>
    <scope>IDENTIFICATION</scope>
</reference>
<proteinExistence type="predicted"/>
<keyword evidence="1" id="KW-0732">Signal</keyword>
<dbReference type="WBParaSite" id="ACOC_0001260901-mRNA-1">
    <property type="protein sequence ID" value="ACOC_0001260901-mRNA-1"/>
    <property type="gene ID" value="ACOC_0001260901"/>
</dbReference>
<feature type="signal peptide" evidence="1">
    <location>
        <begin position="1"/>
        <end position="19"/>
    </location>
</feature>
<dbReference type="Proteomes" id="UP000267027">
    <property type="component" value="Unassembled WGS sequence"/>
</dbReference>
<feature type="chain" id="PRO_5043130416" evidence="1">
    <location>
        <begin position="20"/>
        <end position="109"/>
    </location>
</feature>
<name>A0A0R3Q0X2_ANGCS</name>
<reference evidence="2 3" key="2">
    <citation type="submission" date="2018-11" db="EMBL/GenBank/DDBJ databases">
        <authorList>
            <consortium name="Pathogen Informatics"/>
        </authorList>
    </citation>
    <scope>NUCLEOTIDE SEQUENCE [LARGE SCALE GENOMIC DNA]</scope>
    <source>
        <strain evidence="2 3">Costa Rica</strain>
    </source>
</reference>
<evidence type="ECO:0000313" key="2">
    <source>
        <dbReference type="EMBL" id="VDM64195.1"/>
    </source>
</evidence>
<evidence type="ECO:0000313" key="3">
    <source>
        <dbReference type="Proteomes" id="UP000267027"/>
    </source>
</evidence>
<sequence length="109" mass="11960">MLLVPLLFVVVLLVRIVAPLRSTLSPSRFDVFLNRVTNYTLTTVVPIQNDIVIHFKKQPYVTVLAPLTLYAASREGQLQLVGERPINELVLTVASCVGGTPNNTDCNAV</sequence>
<keyword evidence="3" id="KW-1185">Reference proteome</keyword>
<evidence type="ECO:0000256" key="1">
    <source>
        <dbReference type="SAM" id="SignalP"/>
    </source>
</evidence>
<gene>
    <name evidence="2" type="ORF">ACOC_LOCUS12610</name>
</gene>
<organism evidence="4">
    <name type="scientific">Angiostrongylus costaricensis</name>
    <name type="common">Nematode worm</name>
    <dbReference type="NCBI Taxonomy" id="334426"/>
    <lineage>
        <taxon>Eukaryota</taxon>
        <taxon>Metazoa</taxon>
        <taxon>Ecdysozoa</taxon>
        <taxon>Nematoda</taxon>
        <taxon>Chromadorea</taxon>
        <taxon>Rhabditida</taxon>
        <taxon>Rhabditina</taxon>
        <taxon>Rhabditomorpha</taxon>
        <taxon>Strongyloidea</taxon>
        <taxon>Metastrongylidae</taxon>
        <taxon>Angiostrongylus</taxon>
    </lineage>
</organism>
<dbReference type="EMBL" id="UYYA01005119">
    <property type="protein sequence ID" value="VDM64195.1"/>
    <property type="molecule type" value="Genomic_DNA"/>
</dbReference>